<comment type="caution">
    <text evidence="2">The sequence shown here is derived from an EMBL/GenBank/DDBJ whole genome shotgun (WGS) entry which is preliminary data.</text>
</comment>
<reference evidence="2 3" key="1">
    <citation type="journal article" date="2016" name="Nat. Commun.">
        <title>Thousands of microbial genomes shed light on interconnected biogeochemical processes in an aquifer system.</title>
        <authorList>
            <person name="Anantharaman K."/>
            <person name="Brown C.T."/>
            <person name="Hug L.A."/>
            <person name="Sharon I."/>
            <person name="Castelle C.J."/>
            <person name="Probst A.J."/>
            <person name="Thomas B.C."/>
            <person name="Singh A."/>
            <person name="Wilkins M.J."/>
            <person name="Karaoz U."/>
            <person name="Brodie E.L."/>
            <person name="Williams K.H."/>
            <person name="Hubbard S.S."/>
            <person name="Banfield J.F."/>
        </authorList>
    </citation>
    <scope>NUCLEOTIDE SEQUENCE [LARGE SCALE GENOMIC DNA]</scope>
</reference>
<keyword evidence="1" id="KW-1133">Transmembrane helix</keyword>
<protein>
    <submittedName>
        <fullName evidence="2">Uncharacterized protein</fullName>
    </submittedName>
</protein>
<evidence type="ECO:0000313" key="3">
    <source>
        <dbReference type="Proteomes" id="UP000176583"/>
    </source>
</evidence>
<dbReference type="EMBL" id="MEUW01000020">
    <property type="protein sequence ID" value="OGC44453.1"/>
    <property type="molecule type" value="Genomic_DNA"/>
</dbReference>
<accession>A0A1F4UJQ9</accession>
<sequence length="162" mass="19004">MDAFNLFYAVGSLIAAALVAAVVYLYWPVRDLMARDRFEEIFGFRPPKGKRGPGSRPISWDRRDEVAFYLRETALRAQEILREMRAGLRTLIDMEESGRTVRWPKHLIWNLAVELCSSYWKFYQCRKKFNRAYDLAVRFGFITSGRADDACNYFARIAKTQR</sequence>
<gene>
    <name evidence="2" type="ORF">A2V54_00330</name>
</gene>
<dbReference type="STRING" id="1802613.A2V54_00330"/>
<evidence type="ECO:0000256" key="1">
    <source>
        <dbReference type="SAM" id="Phobius"/>
    </source>
</evidence>
<name>A0A1F4UJQ9_UNCKA</name>
<organism evidence="2 3">
    <name type="scientific">candidate division WWE3 bacterium RBG_19FT_COMBO_53_11</name>
    <dbReference type="NCBI Taxonomy" id="1802613"/>
    <lineage>
        <taxon>Bacteria</taxon>
        <taxon>Katanobacteria</taxon>
    </lineage>
</organism>
<proteinExistence type="predicted"/>
<feature type="transmembrane region" description="Helical" evidence="1">
    <location>
        <begin position="6"/>
        <end position="27"/>
    </location>
</feature>
<keyword evidence="1" id="KW-0812">Transmembrane</keyword>
<evidence type="ECO:0000313" key="2">
    <source>
        <dbReference type="EMBL" id="OGC44453.1"/>
    </source>
</evidence>
<dbReference type="Proteomes" id="UP000176583">
    <property type="component" value="Unassembled WGS sequence"/>
</dbReference>
<keyword evidence="1" id="KW-0472">Membrane</keyword>
<dbReference type="AlphaFoldDB" id="A0A1F4UJQ9"/>